<organism evidence="7 8">
    <name type="scientific">Asbolus verrucosus</name>
    <name type="common">Desert ironclad beetle</name>
    <dbReference type="NCBI Taxonomy" id="1661398"/>
    <lineage>
        <taxon>Eukaryota</taxon>
        <taxon>Metazoa</taxon>
        <taxon>Ecdysozoa</taxon>
        <taxon>Arthropoda</taxon>
        <taxon>Hexapoda</taxon>
        <taxon>Insecta</taxon>
        <taxon>Pterygota</taxon>
        <taxon>Neoptera</taxon>
        <taxon>Endopterygota</taxon>
        <taxon>Coleoptera</taxon>
        <taxon>Polyphaga</taxon>
        <taxon>Cucujiformia</taxon>
        <taxon>Tenebrionidae</taxon>
        <taxon>Pimeliinae</taxon>
        <taxon>Asbolus</taxon>
    </lineage>
</organism>
<feature type="non-terminal residue" evidence="7">
    <location>
        <position position="1"/>
    </location>
</feature>
<keyword evidence="3 6" id="KW-0812">Transmembrane</keyword>
<comment type="subcellular location">
    <subcellularLocation>
        <location evidence="1 6">Membrane</location>
        <topology evidence="1 6">Multi-pass membrane protein</topology>
    </subcellularLocation>
</comment>
<dbReference type="PANTHER" id="PTHR13019:SF25">
    <property type="entry name" value="GOLGI APPARATUS MEMBRANE PROTEIN TVP23 HOMOLOG"/>
    <property type="match status" value="1"/>
</dbReference>
<name>A0A482VKA9_ASBVE</name>
<feature type="transmembrane region" description="Helical" evidence="6">
    <location>
        <begin position="14"/>
        <end position="35"/>
    </location>
</feature>
<evidence type="ECO:0000256" key="5">
    <source>
        <dbReference type="ARBA" id="ARBA00023136"/>
    </source>
</evidence>
<evidence type="ECO:0000256" key="2">
    <source>
        <dbReference type="ARBA" id="ARBA00005467"/>
    </source>
</evidence>
<dbReference type="EMBL" id="QDEB01093118">
    <property type="protein sequence ID" value="RZC32957.1"/>
    <property type="molecule type" value="Genomic_DNA"/>
</dbReference>
<reference evidence="7 8" key="1">
    <citation type="submission" date="2017-03" db="EMBL/GenBank/DDBJ databases">
        <title>Genome of the blue death feigning beetle - Asbolus verrucosus.</title>
        <authorList>
            <person name="Rider S.D."/>
        </authorList>
    </citation>
    <scope>NUCLEOTIDE SEQUENCE [LARGE SCALE GENOMIC DNA]</scope>
    <source>
        <strain evidence="7">Butters</strain>
        <tissue evidence="7">Head and leg muscle</tissue>
    </source>
</reference>
<keyword evidence="8" id="KW-1185">Reference proteome</keyword>
<dbReference type="GO" id="GO:0009306">
    <property type="term" value="P:protein secretion"/>
    <property type="evidence" value="ECO:0007669"/>
    <property type="project" value="TreeGrafter"/>
</dbReference>
<protein>
    <recommendedName>
        <fullName evidence="6">Golgi apparatus membrane protein TVP23 homolog</fullName>
    </recommendedName>
</protein>
<dbReference type="STRING" id="1661398.A0A482VKA9"/>
<evidence type="ECO:0000313" key="7">
    <source>
        <dbReference type="EMBL" id="RZC32957.1"/>
    </source>
</evidence>
<evidence type="ECO:0000256" key="1">
    <source>
        <dbReference type="ARBA" id="ARBA00004141"/>
    </source>
</evidence>
<accession>A0A482VKA9</accession>
<comment type="similarity">
    <text evidence="2 6">Belongs to the TVP23 family.</text>
</comment>
<evidence type="ECO:0000256" key="6">
    <source>
        <dbReference type="RuleBase" id="RU361206"/>
    </source>
</evidence>
<comment type="caution">
    <text evidence="7">The sequence shown here is derived from an EMBL/GenBank/DDBJ whole genome shotgun (WGS) entry which is preliminary data.</text>
</comment>
<evidence type="ECO:0000313" key="8">
    <source>
        <dbReference type="Proteomes" id="UP000292052"/>
    </source>
</evidence>
<dbReference type="GO" id="GO:0016192">
    <property type="term" value="P:vesicle-mediated transport"/>
    <property type="evidence" value="ECO:0007669"/>
    <property type="project" value="TreeGrafter"/>
</dbReference>
<dbReference type="GO" id="GO:0000139">
    <property type="term" value="C:Golgi membrane"/>
    <property type="evidence" value="ECO:0007669"/>
    <property type="project" value="TreeGrafter"/>
</dbReference>
<sequence length="109" mass="12279">GPSQNRINEREARIFWVALILTPLLWAVFFIIAIFRLNVKWMLLVVIALVLNGANLYGYFKCKVGSTESFSSVTTDFLRKQVLQNAVSFVTREGTTPQANPMSQPSNTI</sequence>
<dbReference type="Proteomes" id="UP000292052">
    <property type="component" value="Unassembled WGS sequence"/>
</dbReference>
<keyword evidence="5 6" id="KW-0472">Membrane</keyword>
<feature type="transmembrane region" description="Helical" evidence="6">
    <location>
        <begin position="41"/>
        <end position="60"/>
    </location>
</feature>
<keyword evidence="4 6" id="KW-1133">Transmembrane helix</keyword>
<dbReference type="InterPro" id="IPR008564">
    <property type="entry name" value="TVP23-like"/>
</dbReference>
<proteinExistence type="inferred from homology"/>
<evidence type="ECO:0000256" key="3">
    <source>
        <dbReference type="ARBA" id="ARBA00022692"/>
    </source>
</evidence>
<dbReference type="Pfam" id="PF05832">
    <property type="entry name" value="DUF846"/>
    <property type="match status" value="1"/>
</dbReference>
<dbReference type="OrthoDB" id="2151161at2759"/>
<evidence type="ECO:0000256" key="4">
    <source>
        <dbReference type="ARBA" id="ARBA00022989"/>
    </source>
</evidence>
<gene>
    <name evidence="7" type="ORF">BDFB_012054</name>
</gene>
<dbReference type="AlphaFoldDB" id="A0A482VKA9"/>
<dbReference type="PANTHER" id="PTHR13019">
    <property type="entry name" value="GOLGI APPARATUS MEMBRANE PROTEIN TVP23"/>
    <property type="match status" value="1"/>
</dbReference>